<organism evidence="9 10">
    <name type="scientific">Bradyrhizobium ontarionense</name>
    <dbReference type="NCBI Taxonomy" id="2898149"/>
    <lineage>
        <taxon>Bacteria</taxon>
        <taxon>Pseudomonadati</taxon>
        <taxon>Pseudomonadota</taxon>
        <taxon>Alphaproteobacteria</taxon>
        <taxon>Hyphomicrobiales</taxon>
        <taxon>Nitrobacteraceae</taxon>
        <taxon>Bradyrhizobium</taxon>
    </lineage>
</organism>
<dbReference type="InterPro" id="IPR009075">
    <property type="entry name" value="AcylCo_DH/oxidase_C"/>
</dbReference>
<dbReference type="PANTHER" id="PTHR43884">
    <property type="entry name" value="ACYL-COA DEHYDROGENASE"/>
    <property type="match status" value="1"/>
</dbReference>
<dbReference type="PANTHER" id="PTHR43884:SF12">
    <property type="entry name" value="ISOVALERYL-COA DEHYDROGENASE, MITOCHONDRIAL-RELATED"/>
    <property type="match status" value="1"/>
</dbReference>
<evidence type="ECO:0000256" key="4">
    <source>
        <dbReference type="ARBA" id="ARBA00022827"/>
    </source>
</evidence>
<evidence type="ECO:0000313" key="9">
    <source>
        <dbReference type="EMBL" id="UFZ04094.1"/>
    </source>
</evidence>
<protein>
    <submittedName>
        <fullName evidence="9">Acyl-CoA dehydrogenase family protein</fullName>
    </submittedName>
</protein>
<feature type="domain" description="Acyl-CoA oxidase/dehydrogenase middle" evidence="7">
    <location>
        <begin position="121"/>
        <end position="211"/>
    </location>
</feature>
<dbReference type="SUPFAM" id="SSF56645">
    <property type="entry name" value="Acyl-CoA dehydrogenase NM domain-like"/>
    <property type="match status" value="1"/>
</dbReference>
<gene>
    <name evidence="9" type="ORF">LQG66_33705</name>
</gene>
<comment type="cofactor">
    <cofactor evidence="1 5">
        <name>FAD</name>
        <dbReference type="ChEBI" id="CHEBI:57692"/>
    </cofactor>
</comment>
<dbReference type="EMBL" id="CP088156">
    <property type="protein sequence ID" value="UFZ04094.1"/>
    <property type="molecule type" value="Genomic_DNA"/>
</dbReference>
<sequence length="397" mass="42532">MTMGLLPQQLRFYESIRDFAAGSIAADATTWEIEKGFPRDIVRRAAAHGYLGGLLPTSVGGLGWDVTSYGLFTEAIAHDSVSLSGLFNVHTMVAQTILKWGSSSQRQRWLPALASGERVAAIAFTEPQAGSDLNGIQTRIEQHGASLRLSGTKIWITCGAIADLILVFGRIDDQPAAVLLEAGSPGLGVKPLRDMLGFRAAHLAQIEIKDCEVPAENLVGRPGSALHYLAPYALDFGRVSIAWACVGMLRACLEACSEHAMTRRATGQLLLEKGMIQTLLTDMGVDFDAAWLMAMRASCARDAGEVEATDAIMAAKYHASRAAVKHSANAVQIMGALGCDERGKVARHFRDARTMEIIEGSSQIIQQQLSRSYAIRGARGQARHAREEAGAACAAGE</sequence>
<dbReference type="InterPro" id="IPR013786">
    <property type="entry name" value="AcylCoA_DH/ox_N"/>
</dbReference>
<comment type="similarity">
    <text evidence="2 5">Belongs to the acyl-CoA dehydrogenase family.</text>
</comment>
<dbReference type="Gene3D" id="1.20.140.10">
    <property type="entry name" value="Butyryl-CoA Dehydrogenase, subunit A, domain 3"/>
    <property type="match status" value="1"/>
</dbReference>
<reference evidence="9" key="1">
    <citation type="journal article" date="2024" name="Antonie Van Leeuwenhoek">
        <title>Bradyrhizobium ontarionense sp. nov., a novel bacterial symbiont isolated from Aeschynomene indica (Indian jointvetch), harbours photosynthesis, nitrogen fixation and nitrous oxide (N2O) reductase genes.</title>
        <authorList>
            <person name="Bromfield E.S.P."/>
            <person name="Cloutier S."/>
        </authorList>
    </citation>
    <scope>NUCLEOTIDE SEQUENCE</scope>
    <source>
        <strain evidence="9">A19</strain>
    </source>
</reference>
<dbReference type="Gene3D" id="2.40.110.10">
    <property type="entry name" value="Butyryl-CoA Dehydrogenase, subunit A, domain 2"/>
    <property type="match status" value="1"/>
</dbReference>
<evidence type="ECO:0000259" key="6">
    <source>
        <dbReference type="Pfam" id="PF00441"/>
    </source>
</evidence>
<dbReference type="InterPro" id="IPR009100">
    <property type="entry name" value="AcylCoA_DH/oxidase_NM_dom_sf"/>
</dbReference>
<dbReference type="CDD" id="cd00567">
    <property type="entry name" value="ACAD"/>
    <property type="match status" value="1"/>
</dbReference>
<evidence type="ECO:0000259" key="7">
    <source>
        <dbReference type="Pfam" id="PF02770"/>
    </source>
</evidence>
<dbReference type="SUPFAM" id="SSF47203">
    <property type="entry name" value="Acyl-CoA dehydrogenase C-terminal domain-like"/>
    <property type="match status" value="1"/>
</dbReference>
<dbReference type="Gene3D" id="1.10.540.10">
    <property type="entry name" value="Acyl-CoA dehydrogenase/oxidase, N-terminal domain"/>
    <property type="match status" value="1"/>
</dbReference>
<dbReference type="Pfam" id="PF02770">
    <property type="entry name" value="Acyl-CoA_dh_M"/>
    <property type="match status" value="1"/>
</dbReference>
<dbReference type="InterPro" id="IPR006091">
    <property type="entry name" value="Acyl-CoA_Oxase/DH_mid-dom"/>
</dbReference>
<keyword evidence="3 5" id="KW-0285">Flavoprotein</keyword>
<name>A0ABY3RAW8_9BRAD</name>
<feature type="domain" description="Acyl-CoA dehydrogenase/oxidase C-terminal" evidence="6">
    <location>
        <begin position="230"/>
        <end position="372"/>
    </location>
</feature>
<evidence type="ECO:0000256" key="1">
    <source>
        <dbReference type="ARBA" id="ARBA00001974"/>
    </source>
</evidence>
<keyword evidence="4 5" id="KW-0274">FAD</keyword>
<dbReference type="Pfam" id="PF02771">
    <property type="entry name" value="Acyl-CoA_dh_N"/>
    <property type="match status" value="1"/>
</dbReference>
<dbReference type="InterPro" id="IPR037069">
    <property type="entry name" value="AcylCoA_DH/ox_N_sf"/>
</dbReference>
<keyword evidence="10" id="KW-1185">Reference proteome</keyword>
<dbReference type="Proteomes" id="UP001431010">
    <property type="component" value="Chromosome"/>
</dbReference>
<evidence type="ECO:0000256" key="2">
    <source>
        <dbReference type="ARBA" id="ARBA00009347"/>
    </source>
</evidence>
<feature type="domain" description="Acyl-CoA dehydrogenase/oxidase N-terminal" evidence="8">
    <location>
        <begin position="8"/>
        <end position="117"/>
    </location>
</feature>
<keyword evidence="5" id="KW-0560">Oxidoreductase</keyword>
<dbReference type="RefSeq" id="WP_231320106.1">
    <property type="nucleotide sequence ID" value="NZ_CP088156.1"/>
</dbReference>
<evidence type="ECO:0000256" key="3">
    <source>
        <dbReference type="ARBA" id="ARBA00022630"/>
    </source>
</evidence>
<proteinExistence type="inferred from homology"/>
<accession>A0ABY3RAW8</accession>
<evidence type="ECO:0000313" key="10">
    <source>
        <dbReference type="Proteomes" id="UP001431010"/>
    </source>
</evidence>
<dbReference type="InterPro" id="IPR046373">
    <property type="entry name" value="Acyl-CoA_Oxase/DH_mid-dom_sf"/>
</dbReference>
<dbReference type="InterPro" id="IPR036250">
    <property type="entry name" value="AcylCo_DH-like_C"/>
</dbReference>
<evidence type="ECO:0000256" key="5">
    <source>
        <dbReference type="RuleBase" id="RU362125"/>
    </source>
</evidence>
<evidence type="ECO:0000259" key="8">
    <source>
        <dbReference type="Pfam" id="PF02771"/>
    </source>
</evidence>
<dbReference type="Pfam" id="PF00441">
    <property type="entry name" value="Acyl-CoA_dh_1"/>
    <property type="match status" value="1"/>
</dbReference>